<dbReference type="GO" id="GO:0010044">
    <property type="term" value="P:response to aluminum ion"/>
    <property type="evidence" value="ECO:0007669"/>
    <property type="project" value="TreeGrafter"/>
</dbReference>
<dbReference type="AlphaFoldDB" id="A0A2U1PQS3"/>
<evidence type="ECO:0000256" key="6">
    <source>
        <dbReference type="SAM" id="Phobius"/>
    </source>
</evidence>
<comment type="similarity">
    <text evidence="2">Belongs to the UPF0014 family.</text>
</comment>
<comment type="subcellular location">
    <subcellularLocation>
        <location evidence="1">Membrane</location>
        <topology evidence="1">Multi-pass membrane protein</topology>
    </subcellularLocation>
</comment>
<keyword evidence="5 6" id="KW-0472">Membrane</keyword>
<keyword evidence="3 6" id="KW-0812">Transmembrane</keyword>
<accession>A0A2U1PQS3</accession>
<dbReference type="Pfam" id="PF03649">
    <property type="entry name" value="UPF0014"/>
    <property type="match status" value="1"/>
</dbReference>
<evidence type="ECO:0000256" key="2">
    <source>
        <dbReference type="ARBA" id="ARBA00005268"/>
    </source>
</evidence>
<proteinExistence type="inferred from homology"/>
<evidence type="ECO:0000313" key="8">
    <source>
        <dbReference type="Proteomes" id="UP000245207"/>
    </source>
</evidence>
<dbReference type="STRING" id="35608.A0A2U1PQS3"/>
<keyword evidence="8" id="KW-1185">Reference proteome</keyword>
<evidence type="ECO:0000256" key="3">
    <source>
        <dbReference type="ARBA" id="ARBA00022692"/>
    </source>
</evidence>
<dbReference type="PANTHER" id="PTHR30028:SF0">
    <property type="entry name" value="PROTEIN ALUMINUM SENSITIVE 3"/>
    <property type="match status" value="1"/>
</dbReference>
<feature type="transmembrane region" description="Helical" evidence="6">
    <location>
        <begin position="63"/>
        <end position="83"/>
    </location>
</feature>
<evidence type="ECO:0000256" key="1">
    <source>
        <dbReference type="ARBA" id="ARBA00004141"/>
    </source>
</evidence>
<comment type="caution">
    <text evidence="7">The sequence shown here is derived from an EMBL/GenBank/DDBJ whole genome shotgun (WGS) entry which is preliminary data.</text>
</comment>
<sequence>MVGNAMTVTVVTMKRLRDDIQAQMSLEKTTLALGATPRQATLQQVKRSLVIALSPIIDNTKTVGLISLSGAMTGLIIGGASLVEAIQLQMVVMNMLIGASTMSSIMSTYFCWPNFFTKAYQLETKVFSIE</sequence>
<organism evidence="7 8">
    <name type="scientific">Artemisia annua</name>
    <name type="common">Sweet wormwood</name>
    <dbReference type="NCBI Taxonomy" id="35608"/>
    <lineage>
        <taxon>Eukaryota</taxon>
        <taxon>Viridiplantae</taxon>
        <taxon>Streptophyta</taxon>
        <taxon>Embryophyta</taxon>
        <taxon>Tracheophyta</taxon>
        <taxon>Spermatophyta</taxon>
        <taxon>Magnoliopsida</taxon>
        <taxon>eudicotyledons</taxon>
        <taxon>Gunneridae</taxon>
        <taxon>Pentapetalae</taxon>
        <taxon>asterids</taxon>
        <taxon>campanulids</taxon>
        <taxon>Asterales</taxon>
        <taxon>Asteraceae</taxon>
        <taxon>Asteroideae</taxon>
        <taxon>Anthemideae</taxon>
        <taxon>Artemisiinae</taxon>
        <taxon>Artemisia</taxon>
    </lineage>
</organism>
<gene>
    <name evidence="7" type="ORF">CTI12_AA123160</name>
</gene>
<protein>
    <submittedName>
        <fullName evidence="7">Uncharacterized protein</fullName>
    </submittedName>
</protein>
<dbReference type="Proteomes" id="UP000245207">
    <property type="component" value="Unassembled WGS sequence"/>
</dbReference>
<dbReference type="EMBL" id="PKPP01000844">
    <property type="protein sequence ID" value="PWA88118.1"/>
    <property type="molecule type" value="Genomic_DNA"/>
</dbReference>
<name>A0A2U1PQS3_ARTAN</name>
<dbReference type="OrthoDB" id="432685at2759"/>
<evidence type="ECO:0000256" key="4">
    <source>
        <dbReference type="ARBA" id="ARBA00022989"/>
    </source>
</evidence>
<dbReference type="PANTHER" id="PTHR30028">
    <property type="entry name" value="UPF0014 INNER MEMBRANE PROTEIN YBBM-RELATED"/>
    <property type="match status" value="1"/>
</dbReference>
<reference evidence="7 8" key="1">
    <citation type="journal article" date="2018" name="Mol. Plant">
        <title>The genome of Artemisia annua provides insight into the evolution of Asteraceae family and artemisinin biosynthesis.</title>
        <authorList>
            <person name="Shen Q."/>
            <person name="Zhang L."/>
            <person name="Liao Z."/>
            <person name="Wang S."/>
            <person name="Yan T."/>
            <person name="Shi P."/>
            <person name="Liu M."/>
            <person name="Fu X."/>
            <person name="Pan Q."/>
            <person name="Wang Y."/>
            <person name="Lv Z."/>
            <person name="Lu X."/>
            <person name="Zhang F."/>
            <person name="Jiang W."/>
            <person name="Ma Y."/>
            <person name="Chen M."/>
            <person name="Hao X."/>
            <person name="Li L."/>
            <person name="Tang Y."/>
            <person name="Lv G."/>
            <person name="Zhou Y."/>
            <person name="Sun X."/>
            <person name="Brodelius P.E."/>
            <person name="Rose J.K.C."/>
            <person name="Tang K."/>
        </authorList>
    </citation>
    <scope>NUCLEOTIDE SEQUENCE [LARGE SCALE GENOMIC DNA]</scope>
    <source>
        <strain evidence="8">cv. Huhao1</strain>
        <tissue evidence="7">Leaf</tissue>
    </source>
</reference>
<evidence type="ECO:0000313" key="7">
    <source>
        <dbReference type="EMBL" id="PWA88118.1"/>
    </source>
</evidence>
<dbReference type="InterPro" id="IPR005226">
    <property type="entry name" value="UPF0014_fam"/>
</dbReference>
<keyword evidence="4 6" id="KW-1133">Transmembrane helix</keyword>
<feature type="transmembrane region" description="Helical" evidence="6">
    <location>
        <begin position="95"/>
        <end position="115"/>
    </location>
</feature>
<evidence type="ECO:0000256" key="5">
    <source>
        <dbReference type="ARBA" id="ARBA00023136"/>
    </source>
</evidence>
<dbReference type="GO" id="GO:0005886">
    <property type="term" value="C:plasma membrane"/>
    <property type="evidence" value="ECO:0007669"/>
    <property type="project" value="TreeGrafter"/>
</dbReference>